<dbReference type="InterPro" id="IPR000671">
    <property type="entry name" value="Peptidase_A31"/>
</dbReference>
<dbReference type="RefSeq" id="WP_255842374.1">
    <property type="nucleotide sequence ID" value="NZ_CP094358.1"/>
</dbReference>
<dbReference type="AlphaFoldDB" id="A0A9E6ZK28"/>
<dbReference type="PANTHER" id="PTHR30302:SF5">
    <property type="entry name" value="SLR1876 PROTEIN"/>
    <property type="match status" value="1"/>
</dbReference>
<evidence type="ECO:0000313" key="1">
    <source>
        <dbReference type="EMBL" id="UOB17102.1"/>
    </source>
</evidence>
<sequence length="158" mass="18169">MRKEDNNKILVIGIGNIGRQDDALGWLFLDYVKSLNFIDIDAEYRYQLQIEDAELLCNYNKVIFVDAVKSTVEKGFYCKKCIPLNKHAFTSHQLSPETIMYLANNLYHHRPGAFIIGIQGYSWNLKYGLSNNAKNNLEQAKEFFTKLLPVTVANKNIC</sequence>
<dbReference type="SUPFAM" id="SSF53163">
    <property type="entry name" value="HybD-like"/>
    <property type="match status" value="1"/>
</dbReference>
<reference evidence="1" key="1">
    <citation type="submission" date="2022-03" db="EMBL/GenBank/DDBJ databases">
        <title>Description of Abyssus ytuae gen. nov., sp. nov., a novel member of the family Flavobacteriaceae isolated from the sediment of Mariana Trench.</title>
        <authorList>
            <person name="Zhang J."/>
            <person name="Xu X."/>
        </authorList>
    </citation>
    <scope>NUCLEOTIDE SEQUENCE</scope>
    <source>
        <strain evidence="1">MT3330</strain>
    </source>
</reference>
<dbReference type="KEGG" id="fbm:MQE35_15345"/>
<organism evidence="1 2">
    <name type="scientific">Abyssalbus ytuae</name>
    <dbReference type="NCBI Taxonomy" id="2926907"/>
    <lineage>
        <taxon>Bacteria</taxon>
        <taxon>Pseudomonadati</taxon>
        <taxon>Bacteroidota</taxon>
        <taxon>Flavobacteriia</taxon>
        <taxon>Flavobacteriales</taxon>
        <taxon>Flavobacteriaceae</taxon>
        <taxon>Abyssalbus</taxon>
    </lineage>
</organism>
<dbReference type="Gene3D" id="3.40.50.1450">
    <property type="entry name" value="HybD-like"/>
    <property type="match status" value="1"/>
</dbReference>
<keyword evidence="2" id="KW-1185">Reference proteome</keyword>
<protein>
    <submittedName>
        <fullName evidence="1">Hydrogenase maturation protease</fullName>
    </submittedName>
</protein>
<dbReference type="GO" id="GO:0008047">
    <property type="term" value="F:enzyme activator activity"/>
    <property type="evidence" value="ECO:0007669"/>
    <property type="project" value="InterPro"/>
</dbReference>
<dbReference type="PANTHER" id="PTHR30302">
    <property type="entry name" value="HYDROGENASE 1 MATURATION PROTEASE"/>
    <property type="match status" value="1"/>
</dbReference>
<keyword evidence="1" id="KW-0378">Hydrolase</keyword>
<name>A0A9E6ZK28_9FLAO</name>
<dbReference type="GO" id="GO:0004175">
    <property type="term" value="F:endopeptidase activity"/>
    <property type="evidence" value="ECO:0007669"/>
    <property type="project" value="TreeGrafter"/>
</dbReference>
<dbReference type="Proteomes" id="UP000831290">
    <property type="component" value="Chromosome"/>
</dbReference>
<dbReference type="InterPro" id="IPR023430">
    <property type="entry name" value="Pept_HybD-like_dom_sf"/>
</dbReference>
<dbReference type="EMBL" id="CP094358">
    <property type="protein sequence ID" value="UOB17102.1"/>
    <property type="molecule type" value="Genomic_DNA"/>
</dbReference>
<gene>
    <name evidence="1" type="ORF">MQE35_15345</name>
</gene>
<dbReference type="NCBIfam" id="TIGR00072">
    <property type="entry name" value="hydrog_prot"/>
    <property type="match status" value="1"/>
</dbReference>
<dbReference type="GO" id="GO:0016485">
    <property type="term" value="P:protein processing"/>
    <property type="evidence" value="ECO:0007669"/>
    <property type="project" value="TreeGrafter"/>
</dbReference>
<proteinExistence type="predicted"/>
<accession>A0A9E6ZK28</accession>
<keyword evidence="1" id="KW-0645">Protease</keyword>
<evidence type="ECO:0000313" key="2">
    <source>
        <dbReference type="Proteomes" id="UP000831290"/>
    </source>
</evidence>